<sequence>MKTLVFGIGVNDAGYPVRPKINGKKVMCSFYMVWANMLKRCYCASYQKKNLTYKGCSVSKDWLSFACFKSWMEQQDWQGKQLDKDILVPGNKIYSPHSCVFVDGHINKFVLDRAASRGDWPVGVHFFKRDNNFQSYCKNPVTGKCEHLGYFICPDEAHAAWRRRKHEFACQLANTQSDPRVANALRERFALIQKSSQLMGVAA</sequence>
<comment type="caution">
    <text evidence="1">The sequence shown here is derived from an EMBL/GenBank/DDBJ whole genome shotgun (WGS) entry which is preliminary data.</text>
</comment>
<proteinExistence type="predicted"/>
<dbReference type="EMBL" id="JAHRID010000001">
    <property type="protein sequence ID" value="MBV2128190.1"/>
    <property type="molecule type" value="Genomic_DNA"/>
</dbReference>
<dbReference type="Proteomes" id="UP000704611">
    <property type="component" value="Unassembled WGS sequence"/>
</dbReference>
<dbReference type="RefSeq" id="WP_217667281.1">
    <property type="nucleotide sequence ID" value="NZ_JAHRID010000001.1"/>
</dbReference>
<reference evidence="1 2" key="1">
    <citation type="submission" date="2021-06" db="EMBL/GenBank/DDBJ databases">
        <title>Rheinheimera indica sp. nov., isolated from deep-sea sediment.</title>
        <authorList>
            <person name="Wang Z."/>
            <person name="Zhang X.-Y."/>
        </authorList>
    </citation>
    <scope>NUCLEOTIDE SEQUENCE [LARGE SCALE GENOMIC DNA]</scope>
    <source>
        <strain evidence="1 2">SM2107</strain>
    </source>
</reference>
<accession>A0ABS6MHU2</accession>
<keyword evidence="2" id="KW-1185">Reference proteome</keyword>
<evidence type="ECO:0000313" key="1">
    <source>
        <dbReference type="EMBL" id="MBV2128190.1"/>
    </source>
</evidence>
<protein>
    <submittedName>
        <fullName evidence="1">Uncharacterized protein</fullName>
    </submittedName>
</protein>
<organism evidence="1 2">
    <name type="scientific">Arsukibacterium indicum</name>
    <dbReference type="NCBI Taxonomy" id="2848612"/>
    <lineage>
        <taxon>Bacteria</taxon>
        <taxon>Pseudomonadati</taxon>
        <taxon>Pseudomonadota</taxon>
        <taxon>Gammaproteobacteria</taxon>
        <taxon>Chromatiales</taxon>
        <taxon>Chromatiaceae</taxon>
        <taxon>Arsukibacterium</taxon>
    </lineage>
</organism>
<evidence type="ECO:0000313" key="2">
    <source>
        <dbReference type="Proteomes" id="UP000704611"/>
    </source>
</evidence>
<name>A0ABS6MHU2_9GAMM</name>
<gene>
    <name evidence="1" type="ORF">KQY15_03650</name>
</gene>